<organism evidence="2">
    <name type="scientific">uncultured Caudovirales phage</name>
    <dbReference type="NCBI Taxonomy" id="2100421"/>
    <lineage>
        <taxon>Viruses</taxon>
        <taxon>Duplodnaviria</taxon>
        <taxon>Heunggongvirae</taxon>
        <taxon>Uroviricota</taxon>
        <taxon>Caudoviricetes</taxon>
        <taxon>Peduoviridae</taxon>
        <taxon>Maltschvirus</taxon>
        <taxon>Maltschvirus maltsch</taxon>
    </lineage>
</organism>
<reference evidence="2" key="1">
    <citation type="submission" date="2020-04" db="EMBL/GenBank/DDBJ databases">
        <authorList>
            <person name="Chiriac C."/>
            <person name="Salcher M."/>
            <person name="Ghai R."/>
            <person name="Kavagutti S V."/>
        </authorList>
    </citation>
    <scope>NUCLEOTIDE SEQUENCE</scope>
</reference>
<feature type="region of interest" description="Disordered" evidence="1">
    <location>
        <begin position="109"/>
        <end position="130"/>
    </location>
</feature>
<accession>A0A6J5LEU4</accession>
<protein>
    <submittedName>
        <fullName evidence="2">Uncharacterized protein</fullName>
    </submittedName>
</protein>
<sequence length="224" mass="26970">MKVNIGPYLTWYGPYQITDMIFFWIKTKCIYLKDDDPLNERWDYVAKEKFGDWLADTWVANFCNWIQEKRKRTEKVEIHHYDVWSMDHTLALIIHPMLVKLKEQKHGAPFTEDKDVPEHLRSTSAPPLTEDEKNCGSTDKLFFDRWEYILDEMIWAFYQAAKDDPDAPEQPKAYTRKLLDNDNFDDSPDNVEAWKKYQVENVKFEKRKENGYLLFGKYYRGLWD</sequence>
<gene>
    <name evidence="2" type="ORF">UFOVP132_220</name>
</gene>
<name>A0A6J5LEU4_9CAUD</name>
<dbReference type="EMBL" id="LR796247">
    <property type="protein sequence ID" value="CAB4131706.1"/>
    <property type="molecule type" value="Genomic_DNA"/>
</dbReference>
<evidence type="ECO:0000313" key="2">
    <source>
        <dbReference type="EMBL" id="CAB4131706.1"/>
    </source>
</evidence>
<feature type="compositionally biased region" description="Basic and acidic residues" evidence="1">
    <location>
        <begin position="109"/>
        <end position="121"/>
    </location>
</feature>
<evidence type="ECO:0000256" key="1">
    <source>
        <dbReference type="SAM" id="MobiDB-lite"/>
    </source>
</evidence>
<proteinExistence type="predicted"/>